<dbReference type="InterPro" id="IPR024743">
    <property type="entry name" value="Dynein_HC_stalk"/>
</dbReference>
<keyword evidence="13" id="KW-0966">Cell projection</keyword>
<dbReference type="FunFam" id="1.10.8.1220:FF:000001">
    <property type="entry name" value="Dynein axonemal heavy chain 5"/>
    <property type="match status" value="1"/>
</dbReference>
<dbReference type="VEuPathDB" id="GiardiaDB:GMRT_20539"/>
<dbReference type="InterPro" id="IPR041658">
    <property type="entry name" value="AAA_lid_11"/>
</dbReference>
<dbReference type="InterPro" id="IPR011704">
    <property type="entry name" value="ATPase_dyneun-rel_AAA"/>
</dbReference>
<dbReference type="GO" id="GO:0051959">
    <property type="term" value="F:dynein light intermediate chain binding"/>
    <property type="evidence" value="ECO:0007669"/>
    <property type="project" value="InterPro"/>
</dbReference>
<evidence type="ECO:0000313" key="17">
    <source>
        <dbReference type="EMBL" id="TNJ29738.1"/>
    </source>
</evidence>
<keyword evidence="9 14" id="KW-0175">Coiled coil</keyword>
<reference evidence="17 18" key="1">
    <citation type="submission" date="2019-05" db="EMBL/GenBank/DDBJ databases">
        <title>The compact genome of Giardia muris reveals important steps in the evolution of intestinal protozoan parasites.</title>
        <authorList>
            <person name="Xu F."/>
            <person name="Jimenez-Gonzalez A."/>
            <person name="Einarsson E."/>
            <person name="Astvaldsson A."/>
            <person name="Peirasmaki D."/>
            <person name="Eckmann L."/>
            <person name="Andersson J.O."/>
            <person name="Svard S.G."/>
            <person name="Jerlstrom-Hultqvist J."/>
        </authorList>
    </citation>
    <scope>NUCLEOTIDE SEQUENCE [LARGE SCALE GENOMIC DNA]</scope>
    <source>
        <strain evidence="17 18">Roberts-Thomson</strain>
    </source>
</reference>
<name>A0A4Z1T248_GIAMU</name>
<dbReference type="Gene3D" id="1.10.472.130">
    <property type="match status" value="1"/>
</dbReference>
<keyword evidence="8" id="KW-0243">Dynein</keyword>
<dbReference type="InterPro" id="IPR003593">
    <property type="entry name" value="AAA+_ATPase"/>
</dbReference>
<dbReference type="InterPro" id="IPR041466">
    <property type="entry name" value="Dynein_AAA5_ext"/>
</dbReference>
<keyword evidence="6" id="KW-0547">Nucleotide-binding</keyword>
<dbReference type="InterPro" id="IPR042222">
    <property type="entry name" value="Dynein_2_N"/>
</dbReference>
<evidence type="ECO:0000256" key="5">
    <source>
        <dbReference type="ARBA" id="ARBA00022737"/>
    </source>
</evidence>
<dbReference type="GO" id="GO:0016887">
    <property type="term" value="F:ATP hydrolysis activity"/>
    <property type="evidence" value="ECO:0007669"/>
    <property type="project" value="InterPro"/>
</dbReference>
<dbReference type="Gene3D" id="6.10.140.1060">
    <property type="match status" value="1"/>
</dbReference>
<dbReference type="Pfam" id="PF12777">
    <property type="entry name" value="MT"/>
    <property type="match status" value="1"/>
</dbReference>
<dbReference type="Pfam" id="PF17852">
    <property type="entry name" value="Dynein_AAA_lid"/>
    <property type="match status" value="1"/>
</dbReference>
<dbReference type="GO" id="GO:0030286">
    <property type="term" value="C:dynein complex"/>
    <property type="evidence" value="ECO:0007669"/>
    <property type="project" value="UniProtKB-KW"/>
</dbReference>
<dbReference type="InterPro" id="IPR041228">
    <property type="entry name" value="Dynein_C"/>
</dbReference>
<dbReference type="GO" id="GO:0005930">
    <property type="term" value="C:axoneme"/>
    <property type="evidence" value="ECO:0007669"/>
    <property type="project" value="UniProtKB-SubCell"/>
</dbReference>
<proteinExistence type="inferred from homology"/>
<keyword evidence="18" id="KW-1185">Reference proteome</keyword>
<dbReference type="Gene3D" id="1.10.287.2620">
    <property type="match status" value="1"/>
</dbReference>
<dbReference type="PANTHER" id="PTHR22878:SF63">
    <property type="entry name" value="DYNEIN AXONEMAL HEAVY CHAIN 10"/>
    <property type="match status" value="1"/>
</dbReference>
<sequence>MATDVRVSWVAELASLYLAHPEDQLLAMLSEGGEYSGVVREFLDCTTPTPALYLYLLSGRPVVATEPPTQSADYLVYFVRRVLEGTEKGRPLPIPETDDGPVTELTDELRAEFLLYFDVCLTPGNVLSSIAVSLENQYAPIIPGTDTEITFQSRKLAIAASATDAQLRSEYTIDVPTLDIGDPRVAAQDAMLVAQVQNLFEKWVPILQSALEAYATLSPRGDLPMLELESWRKRSALLSNLYEELCSPMFKKLLGVLEHSHSHVFGAFSYLRSEVARSCLESRDNARFLGTLERHFKLLARAPLPGLCDVVTSLYSALRMVWTISRYYNTEERLLPLMHRIAKQITQRVRNTIDISALFTASSRTSPLAAVSGAHFYTDGEAELKSPGHALQPNLQTEFSPIDNLYAAAKLLIKWKTQYNETRQQIEESSADTRRWELDKRVLFGETDFHYARVEALISCVEAVNEFSQIVSPDVQRVIGDASGLRDVKKTIAELPSELIALGSRIWLPSHSVEFDSIIDNFKQRVAATEKASFNYIDRSFARLRSVSSALDLIIKLNGMNPSAQDQGEQQGSTAASILSSHMHGKVEEVLRQYCEELRKCITEFERKKDQPPLGIDLPPLAASVVWARSLFVSVKGPHRVMKMLGETLLKTSQAATEAGKLFDELTSNLRAFEQKRFQSWRLDADQVILKSLRSPLLGEKRILNVSDLRQASNDPEGSFLPRLVIPNLITVYNVAQVSGQLGTTAGVPGSKDRTRRSDIRQMIPDSLPQHAAYADMTGATYLSPTVTSLILKEYGLELCVNFPPELNSLIDEVSALDRLGFRVGETALNVCLQKTKYELHAEGLKTLIGMLNSALQDFLPSLSSESSTKKQANSVELIRKSVTKAALVIRPGFGPLNWNSLSIDDYLDRAYSACSELSQNCQQILKTIASMEQCIKGITNTVLIPSQPVLLMQQSSGLPDGAPGLSGMYTDTKTQSPADKKPSMQEIMARVIQIRKRQQLEGKRPDSPTSLFLAAVKSLENRQAGEEAYEAIPTISLPEFTSRLEDFRTKALTDCLEKYYSLGPLLVKIEELSFGTSSGRCAGLKTYYEYWTNRVYHALVTMISKALLDFYGLLRGLNTQLEKDPAKRTSKYLKDRYVPLFQLSLSLSSPEIVVTPSLSSVLNVLTSQVEQITKVACPFVLWVPGGITMQEPIPATSAAGAAILTDDENATTLRRRDLFGVRQRAQQSDKQDLGEASSTEEVVVRSFSPRVAQYPTIISLTGQINSKIQQSIVDIQEYVQSWSHFEQLWRTPRLQIVSRFASQNPDASMFDYVLGFFSATSEVLKGGFSRAIEVYTDKQLAGLAQVANISPTTPDAPNRNESFTGNARQANKTAQETGSVQSSVITEPSRRHAYLPSNYMYCKFDLAAANDSLVDAIPVNNSISALPPFRILFDIAVVNSHPLVRSIIHECQLWSEAVCRVLIEKARPILLESYAEIDEEMKNCVAPAHDLESLKIVLSTLRRVSNRTMSMELMWIELENFFSLLKTYGAELAFDFEPCKSPQKQQALERGFTPEQLEQYKRDEALSRALQPFILEFENEELAPILDGLDLGWSSRSLRELISLSDTDPRLCNDEIGISLTSGTGGSGASLNSSIEALAIFNAGGDADGAAAGKSKKTAKTTNVRVFRQELDAAYLIRHRWDSLLQIVRAVDKILVETKRRQAEETMKLSRIFEKEMHAFITDFNEAGPGHYLTTYYSELEVCEAEGRTPAKGFQDCLEEVMELYKAYREKFIAIVNKRDATILAQQLFNLELVNSTGLTPVEKELDAEAAILEIYEQVRQTFREWNQIYFTSLDPTMLETGCDTLRATLRRLPADYRTHRMYETLDTILQNYKASVPLLQDLRNDALRPRHWIQVEQVTGQSLFSNAEQAQTLTLGQLTSLDLFKYAQQINEIVVGARKELSIEKGLADIAEVWTKTRLPVKRYENAKGKERGFILRSLDEILTMIEDNTMNLQSMSASKYVGHFASEVRVWEKRLSVISDVLEAWLMCQRQWLYLEGIFSGSEDLKVQLPEEANRFERIDNAYMKLMSEIAKTNASVLEAAQANGRLALLKSLVAQMETCQKALTDYLNGKRSLFTRFYFISDDELLFLLGNSSDPSQVQTHLRKMFEGVQSFVFQRGGVSTVTAVSSPEGELLPLMTAVKIDTSTMPLEVWMNSVDTEIRSSMRLHIKTGIFDFGQNYSSQTRVEWVKKHYGQVSLVASMIWWVFDAESAFKDLETGANMGSMKMAAARYTTQIENLVLEIRKALTKHERAKINTLIIEDMHNRDLLDKFVRDSVITASSFDWESQLRFYWDRLQDTIVVRQSSNSPILYSYEYLGLTTRLVLTPLTDRCIITINTALSNFLGGAPAGPAGTGKTESVKDLAKQLGIFCLIVNCSEGMDYRSFGAILSGISESGVWLCCDEFNRIDAPVLSVISGQIKIIQVGLMNLAKQMAEKGTRVGSILLEGREISLKPTASIFITMNPGYAGRTELPDNLKALFRPIIMTKPDNAIIAEVMFLAEGFLQSRVLSKKMTVLYQLASEQLSKQYHYDFGLRALKSVLVNAGKLKRSDPDANEELLLMQALRDMNLPKFIFEDVPLFMGLINDLCPGIKLSSGAAGPPPQTTTARITPIGGTAPLAPAPPIYTPEQEAALLERGPTTIQEAAYLAFKELNYEVLSNQILKVTQVSETLQARHSVMIVGPSQGGKSVILQAFAAANTKLGCKVTYTVLNPKAIPVSELYGILNPDTREWIDGLLSKIFRNINDPSYYTLNPAIAAAVETNPGSILMPILFDGDVDAVWIESMNSVMDDSKLLTLPNSERIRLQDWCKLLFEVSDLQYASPATVSRCGMVWVDTKDLSYSARYMRWVRERFDTPVAGEEQELSEEERAARAEIRLLILSLYTKYIPPLIDFTLNGVRINVGTGQPEVGAPLRLIYAISDMNLVSQFCNVFNDVIAKAEQIRVDEILVGHDSATEESTEAAGVREDSTPQFRFSSLTDPMIVEALFIFALVWSVGALVHEQDRTAFDMFLRELSGLPVKFGVGVQETVLASHLPGGAITASAGSTLGAQQASTLYDFYFDVKNGCWRPWSQFVRPYTPPPDGRFSSIVVATLDTVRNTWFLDTMVRNNRHVLFIGESGNAKTTIVRSFLKTLSPDHYITLGINFSSRTMSIDVQVALEDNLDRRAKDVLGPPGGRKMIFFTDELSMPLVDTYGTMQSIAAMKLLVESRGLFDRNPKSLMWRKIHDVLVLGCCKPVGGSSNKLDARFISNFSVLNISTPIEDSLLHIYNSILTTHMKNANYHFDPSGDQETSYRYIDTISNRITSATLSVYNGILQGLSPTPSRFHYLFNLRDLSRVYEGLCMALPEKFKSFASLVKLWRNEMVRVFSDRLICAEDHAFVAQKIGAAMTEFFSDVEGMDSAINDPLIYGDFRELPLLIDNYEAVHMGVEPENKCFRLYEELIDGAPIQKDLVDNVEEPENHEADGSTNENEAGGEDLGGEIPGSQPEVNEPSKKAPVAKDPYSLVRQLGQMGLDAYNRFIRPPLVGIVLFDDALAHLVRIHRALRTPRGSILLVGYGGSGRRSLTRLATFMCGYDIFEITLSRSYGETEFKEDLKDIYRRLAPPQNAHKQLVFLFTDQHVAEEGFLEYINSILTTGCVPALFSDDERDGLVNQIRSAALADGCPDTRDSLWAYFVNSCRDRLHIVLSMNPVGETLRKRCRNFPGLVSSCVIDWFTSWNNDALRSVARYTLEVSDHQKIDIVEQSVFVTEGDPDSELLLQNKDRLQELRTKLMDDVIELCIAFHKHTVELSETYWTSIRRQNFVTPRNFVDFLQTYLRLLQDRRAECDEDIGRFTQGLQKLSQAESEVTELQKTLNEQSVILEEKTEACNKMVAQIEKQSAETAILQKEAAETETELKKQEQEITVEKGEAEEQLAAAIPALEAAEEALNKLDPLAIAEIRAFTNPPNAVRQISECVVVFMKQDTDPNWTKAKSLMSGNFIMDLKTFDKTLLRDKTVKYVETKYLARKDFGREVIEKVSKAGLCLYDWVTAMVKYYAVAKDVEPKRKRVAKLEEQLEQSSKELAALQEKILVLEEESNKLRETLLSAQQEQQELADSAALMAKRLDAAKRLITGLGTEKVRWGEAARKLREDRKKLVGDCLITAANLSYSGGFTYEFRLELVYEKWCLDLVDRQIPSSIVVDEKAIAGDAALGQAGMSKRVVSRSYKPELLLTTDVEILKWSSDGLPTDELSIQNGTLITQTPKWPYIVDPQLQINRWIKEKEKANRLIIRSVNDDDVVKQLELAITYGAPFLLESCMEQLDPILTPILEKDIRDSAGRKYIILGDKEVDYDPNFKLYMTSKLPNPSLSPDLFGIVTVVNHLVTESGLENQLLNAVVRRERPDLEAKRMNLVRNMSQANSLLKTLEETLLRELTSATGVIVDNIGLIQTLESTKSKAIELQQNLEVMTVTAAEIDTARSNYTAAARRGTCCFFVMSALSTVSSMYQYSLQAFNDIFSKSLTEAQTDPVVEVRLSYIIERLTENVYSYVSTSLFERHKLMFSFQLCTRIISTEYPEGTIPPAELSFFVKGDISLDQCTVPCPHSWISASSWKDLVKLHSILTSLHNDQSLEERFIGTVKQRRNEILDNDLAKKFPVITSEIFKDLLQDITANEKEWRRYWDNDRPELIPLPSIYSENPFITDMQKLCILRCLRPDRVYVAVQLFVSNILGEKYVSPPVTLYDNIYKQSSRSTPMLFILSPGSDPIVEITKLAQKHDFYASRFKFVALGQGQSPVAEAYLKQAILRGHWVLLMNCHLLPKWLPTLEKILELPMNAEQIVQMQQQIFDAAKMEAEATGQPIPQELIDNQVINLINKQVNPEFRIFLTTEPTDNFPLSIVSNSIKITTEPPSSLRLNMMQTFSKVTEEQLMECPSPYFRPLVYTLAFFHATIQERQKFGKLGWNVKYDFNASDFVISFELLKTFLTKAFLAGKEIPWSSLKYLIGLCMYGGRVSDNFDRRVLSTYMDEYLGDFLFDTHNPFSYYGKKEGNDFNYAPPPVVTSASGGNQVVVLTELVTKLIKYSIAENGTQGLPGWTPQMSATNEAQVTDYINTVLKEMTTVKECYETFYISRIPLLTSPQIFGLHTNAEISYLETAAREMCVCLAELQPRSSSGETVSKEDFLIDLCKILEGRVPPQFDLPQIRKKFKSLSPTDIVLLQEIERFNILVKVISSSVAELQKALSGEIGMSEQLDSIATSFFIGQIPHNWLRFAPQTLKMLSSWIQHLLRRAEQYKVWHTQGEPAVMWLSGLHIPESYLTALVQITSRAKRWPLDKSALFTTVTKYIQAEDVSEKLEFGCYISGLFLEGAAWDTTKDCLTYSKKKELITQLPLVQIVPAEASRIKLRNQFKAPVYVTTARTNAAGQGLVFSADLSSYEHDSLWILQGVAVILNDN</sequence>
<evidence type="ECO:0000256" key="4">
    <source>
        <dbReference type="ARBA" id="ARBA00022701"/>
    </source>
</evidence>
<dbReference type="Pfam" id="PF12775">
    <property type="entry name" value="AAA_7"/>
    <property type="match status" value="1"/>
</dbReference>
<dbReference type="InterPro" id="IPR035706">
    <property type="entry name" value="AAA_9"/>
</dbReference>
<keyword evidence="11" id="KW-0505">Motor protein</keyword>
<gene>
    <name evidence="17" type="ORF">GMRT_20539</name>
</gene>
<comment type="caution">
    <text evidence="17">The sequence shown here is derived from an EMBL/GenBank/DDBJ whole genome shotgun (WGS) entry which is preliminary data.</text>
</comment>
<feature type="domain" description="AAA+ ATPase" evidence="16">
    <location>
        <begin position="3149"/>
        <end position="3305"/>
    </location>
</feature>
<dbReference type="Pfam" id="PF08385">
    <property type="entry name" value="DHC_N1"/>
    <property type="match status" value="2"/>
</dbReference>
<dbReference type="InterPro" id="IPR041589">
    <property type="entry name" value="DNAH3_AAA_lid_1"/>
</dbReference>
<dbReference type="InterPro" id="IPR042228">
    <property type="entry name" value="Dynein_linker_3"/>
</dbReference>
<evidence type="ECO:0000256" key="12">
    <source>
        <dbReference type="ARBA" id="ARBA00023212"/>
    </source>
</evidence>
<feature type="region of interest" description="Disordered" evidence="15">
    <location>
        <begin position="3498"/>
        <end position="3539"/>
    </location>
</feature>
<dbReference type="Pfam" id="PF17857">
    <property type="entry name" value="AAA_lid_1"/>
    <property type="match status" value="1"/>
</dbReference>
<dbReference type="FunFam" id="3.40.50.300:FF:000063">
    <property type="entry name" value="dynein heavy chain 6, axonemal"/>
    <property type="match status" value="1"/>
</dbReference>
<dbReference type="InterPro" id="IPR013602">
    <property type="entry name" value="Dynein_heavy_linker"/>
</dbReference>
<dbReference type="Gene3D" id="3.40.50.300">
    <property type="entry name" value="P-loop containing nucleotide triphosphate hydrolases"/>
    <property type="match status" value="6"/>
</dbReference>
<dbReference type="InterPro" id="IPR026983">
    <property type="entry name" value="DHC"/>
</dbReference>
<organism evidence="17 18">
    <name type="scientific">Giardia muris</name>
    <dbReference type="NCBI Taxonomy" id="5742"/>
    <lineage>
        <taxon>Eukaryota</taxon>
        <taxon>Metamonada</taxon>
        <taxon>Diplomonadida</taxon>
        <taxon>Hexamitidae</taxon>
        <taxon>Giardiinae</taxon>
        <taxon>Giardia</taxon>
    </lineage>
</organism>
<evidence type="ECO:0000256" key="10">
    <source>
        <dbReference type="ARBA" id="ARBA00023069"/>
    </source>
</evidence>
<accession>A0A4Z1T248</accession>
<dbReference type="Pfam" id="PF12774">
    <property type="entry name" value="AAA_6"/>
    <property type="match status" value="1"/>
</dbReference>
<dbReference type="Proteomes" id="UP000315496">
    <property type="component" value="Chromosome 1"/>
</dbReference>
<dbReference type="Gene3D" id="1.10.8.1220">
    <property type="match status" value="1"/>
</dbReference>
<dbReference type="InterPro" id="IPR043160">
    <property type="entry name" value="Dynein_C_barrel"/>
</dbReference>
<evidence type="ECO:0000256" key="14">
    <source>
        <dbReference type="SAM" id="Coils"/>
    </source>
</evidence>
<comment type="similarity">
    <text evidence="2">Belongs to the dynein heavy chain family.</text>
</comment>
<evidence type="ECO:0000256" key="8">
    <source>
        <dbReference type="ARBA" id="ARBA00023017"/>
    </source>
</evidence>
<dbReference type="FunFam" id="3.40.50.300:FF:002141">
    <property type="entry name" value="Dynein heavy chain"/>
    <property type="match status" value="1"/>
</dbReference>
<feature type="domain" description="AAA+ ATPase" evidence="16">
    <location>
        <begin position="2715"/>
        <end position="2949"/>
    </location>
</feature>
<dbReference type="Pfam" id="PF03028">
    <property type="entry name" value="Dynein_heavy"/>
    <property type="match status" value="1"/>
</dbReference>
<evidence type="ECO:0000256" key="9">
    <source>
        <dbReference type="ARBA" id="ARBA00023054"/>
    </source>
</evidence>
<dbReference type="Gene3D" id="1.20.920.20">
    <property type="match status" value="1"/>
</dbReference>
<dbReference type="EMBL" id="VDLU01000001">
    <property type="protein sequence ID" value="TNJ29738.1"/>
    <property type="molecule type" value="Genomic_DNA"/>
</dbReference>
<dbReference type="Gene3D" id="1.10.8.710">
    <property type="match status" value="1"/>
</dbReference>
<dbReference type="InterPro" id="IPR042219">
    <property type="entry name" value="AAA_lid_11_sf"/>
</dbReference>
<evidence type="ECO:0000313" key="18">
    <source>
        <dbReference type="Proteomes" id="UP000315496"/>
    </source>
</evidence>
<dbReference type="GO" id="GO:0005874">
    <property type="term" value="C:microtubule"/>
    <property type="evidence" value="ECO:0007669"/>
    <property type="project" value="UniProtKB-KW"/>
</dbReference>
<evidence type="ECO:0000256" key="1">
    <source>
        <dbReference type="ARBA" id="ARBA00004430"/>
    </source>
</evidence>
<dbReference type="FunFam" id="1.20.58.1120:FF:000008">
    <property type="entry name" value="Dynein heavy chain 10, axonemal"/>
    <property type="match status" value="1"/>
</dbReference>
<feature type="region of interest" description="Disordered" evidence="15">
    <location>
        <begin position="1351"/>
        <end position="1383"/>
    </location>
</feature>
<feature type="domain" description="AAA+ ATPase" evidence="16">
    <location>
        <begin position="2384"/>
        <end position="2532"/>
    </location>
</feature>
<dbReference type="Pfam" id="PF12781">
    <property type="entry name" value="AAA_9"/>
    <property type="match status" value="1"/>
</dbReference>
<feature type="coiled-coil region" evidence="14">
    <location>
        <begin position="3881"/>
        <end position="3950"/>
    </location>
</feature>
<dbReference type="InterPro" id="IPR035699">
    <property type="entry name" value="AAA_6"/>
</dbReference>
<dbReference type="Pfam" id="PF12780">
    <property type="entry name" value="AAA_8"/>
    <property type="match status" value="1"/>
</dbReference>
<dbReference type="FunFam" id="1.10.8.710:FF:000001">
    <property type="entry name" value="Dynein axonemal heavy chain 2"/>
    <property type="match status" value="1"/>
</dbReference>
<comment type="subcellular location">
    <subcellularLocation>
        <location evidence="1">Cytoplasm</location>
        <location evidence="1">Cytoskeleton</location>
        <location evidence="1">Cilium axoneme</location>
    </subcellularLocation>
</comment>
<dbReference type="Pfam" id="PF07728">
    <property type="entry name" value="AAA_5"/>
    <property type="match status" value="1"/>
</dbReference>
<dbReference type="Gene3D" id="3.10.490.20">
    <property type="match status" value="1"/>
</dbReference>
<dbReference type="Gene3D" id="1.20.920.30">
    <property type="match status" value="2"/>
</dbReference>
<keyword evidence="12" id="KW-0206">Cytoskeleton</keyword>
<evidence type="ECO:0000256" key="6">
    <source>
        <dbReference type="ARBA" id="ARBA00022741"/>
    </source>
</evidence>
<dbReference type="Pfam" id="PF08393">
    <property type="entry name" value="DHC_N2"/>
    <property type="match status" value="1"/>
</dbReference>
<dbReference type="FunFam" id="1.20.140.100:FF:000001">
    <property type="entry name" value="dynein heavy chain 17, axonemal"/>
    <property type="match status" value="1"/>
</dbReference>
<evidence type="ECO:0000259" key="16">
    <source>
        <dbReference type="SMART" id="SM00382"/>
    </source>
</evidence>
<evidence type="ECO:0000256" key="7">
    <source>
        <dbReference type="ARBA" id="ARBA00022840"/>
    </source>
</evidence>
<dbReference type="FunFam" id="1.20.920.20:FF:000001">
    <property type="entry name" value="dynein heavy chain 2, axonemal"/>
    <property type="match status" value="1"/>
</dbReference>
<dbReference type="InterPro" id="IPR024317">
    <property type="entry name" value="Dynein_heavy_chain_D4_dom"/>
</dbReference>
<dbReference type="FunFam" id="3.40.50.300:FF:000049">
    <property type="entry name" value="Dynein, axonemal, heavy chain 5"/>
    <property type="match status" value="1"/>
</dbReference>
<dbReference type="FunFam" id="1.20.1270.280:FF:000005">
    <property type="entry name" value="Dynein axonemal heavy chain 10"/>
    <property type="match status" value="1"/>
</dbReference>
<dbReference type="SMART" id="SM00382">
    <property type="entry name" value="AAA"/>
    <property type="match status" value="3"/>
</dbReference>
<keyword evidence="4" id="KW-0493">Microtubule</keyword>
<dbReference type="InterPro" id="IPR013594">
    <property type="entry name" value="Dynein_heavy_tail"/>
</dbReference>
<feature type="coiled-coil region" evidence="14">
    <location>
        <begin position="4082"/>
        <end position="4133"/>
    </location>
</feature>
<evidence type="ECO:0000256" key="15">
    <source>
        <dbReference type="SAM" id="MobiDB-lite"/>
    </source>
</evidence>
<dbReference type="GO" id="GO:0007018">
    <property type="term" value="P:microtubule-based movement"/>
    <property type="evidence" value="ECO:0007669"/>
    <property type="project" value="InterPro"/>
</dbReference>
<dbReference type="GO" id="GO:0045505">
    <property type="term" value="F:dynein intermediate chain binding"/>
    <property type="evidence" value="ECO:0007669"/>
    <property type="project" value="InterPro"/>
</dbReference>
<dbReference type="FunFam" id="1.10.287.2620:FF:000001">
    <property type="entry name" value="Cytoplasmic dynein heavy chain 1"/>
    <property type="match status" value="1"/>
</dbReference>
<dbReference type="GO" id="GO:0005524">
    <property type="term" value="F:ATP binding"/>
    <property type="evidence" value="ECO:0007669"/>
    <property type="project" value="UniProtKB-KW"/>
</dbReference>
<dbReference type="OrthoDB" id="64868at2759"/>
<keyword evidence="3" id="KW-0963">Cytoplasm</keyword>
<dbReference type="FunFam" id="3.10.490.20:FF:000006">
    <property type="entry name" value="Dynein axonemal heavy chain 10"/>
    <property type="match status" value="1"/>
</dbReference>
<protein>
    <submittedName>
        <fullName evidence="17">IAD-1alpha dynein heavy chain</fullName>
    </submittedName>
</protein>
<dbReference type="Gene3D" id="1.10.8.720">
    <property type="entry name" value="Region D6 of dynein motor"/>
    <property type="match status" value="1"/>
</dbReference>
<dbReference type="Pfam" id="PF18199">
    <property type="entry name" value="Dynein_C"/>
    <property type="match status" value="1"/>
</dbReference>
<dbReference type="Gene3D" id="1.20.58.1120">
    <property type="match status" value="1"/>
</dbReference>
<evidence type="ECO:0000256" key="2">
    <source>
        <dbReference type="ARBA" id="ARBA00008887"/>
    </source>
</evidence>
<dbReference type="InterPro" id="IPR043157">
    <property type="entry name" value="Dynein_AAA1S"/>
</dbReference>
<dbReference type="SUPFAM" id="SSF52540">
    <property type="entry name" value="P-loop containing nucleoside triphosphate hydrolases"/>
    <property type="match status" value="4"/>
</dbReference>
<keyword evidence="5" id="KW-0677">Repeat</keyword>
<keyword evidence="10" id="KW-0969">Cilium</keyword>
<dbReference type="Gene3D" id="3.20.180.20">
    <property type="entry name" value="Dynein heavy chain, N-terminal domain 2"/>
    <property type="match status" value="1"/>
</dbReference>
<dbReference type="InterPro" id="IPR027417">
    <property type="entry name" value="P-loop_NTPase"/>
</dbReference>
<evidence type="ECO:0000256" key="3">
    <source>
        <dbReference type="ARBA" id="ARBA00022490"/>
    </source>
</evidence>
<dbReference type="Pfam" id="PF18198">
    <property type="entry name" value="AAA_lid_11"/>
    <property type="match status" value="1"/>
</dbReference>
<dbReference type="InterPro" id="IPR004273">
    <property type="entry name" value="Dynein_heavy_D6_P-loop"/>
</dbReference>
<dbReference type="Gene3D" id="1.20.1270.280">
    <property type="match status" value="1"/>
</dbReference>
<evidence type="ECO:0000256" key="11">
    <source>
        <dbReference type="ARBA" id="ARBA00023175"/>
    </source>
</evidence>
<dbReference type="GO" id="GO:0008569">
    <property type="term" value="F:minus-end-directed microtubule motor activity"/>
    <property type="evidence" value="ECO:0007669"/>
    <property type="project" value="InterPro"/>
</dbReference>
<keyword evidence="7" id="KW-0067">ATP-binding</keyword>
<evidence type="ECO:0000256" key="13">
    <source>
        <dbReference type="ARBA" id="ARBA00023273"/>
    </source>
</evidence>
<dbReference type="Gene3D" id="1.20.140.100">
    <property type="entry name" value="Dynein heavy chain, N-terminal domain 2"/>
    <property type="match status" value="1"/>
</dbReference>
<dbReference type="PANTHER" id="PTHR22878">
    <property type="entry name" value="DYNEIN HEAVY CHAIN 6, AXONEMAL-LIKE-RELATED"/>
    <property type="match status" value="1"/>
</dbReference>